<dbReference type="eggNOG" id="KOG1471">
    <property type="taxonomic scope" value="Eukaryota"/>
</dbReference>
<evidence type="ECO:0000313" key="2">
    <source>
        <dbReference type="EnsemblMetazoa" id="MDOA008326-PA"/>
    </source>
</evidence>
<dbReference type="SUPFAM" id="SSF52087">
    <property type="entry name" value="CRAL/TRIO domain"/>
    <property type="match status" value="1"/>
</dbReference>
<organism evidence="2">
    <name type="scientific">Musca domestica</name>
    <name type="common">House fly</name>
    <dbReference type="NCBI Taxonomy" id="7370"/>
    <lineage>
        <taxon>Eukaryota</taxon>
        <taxon>Metazoa</taxon>
        <taxon>Ecdysozoa</taxon>
        <taxon>Arthropoda</taxon>
        <taxon>Hexapoda</taxon>
        <taxon>Insecta</taxon>
        <taxon>Pterygota</taxon>
        <taxon>Neoptera</taxon>
        <taxon>Endopterygota</taxon>
        <taxon>Diptera</taxon>
        <taxon>Brachycera</taxon>
        <taxon>Muscomorpha</taxon>
        <taxon>Muscoidea</taxon>
        <taxon>Muscidae</taxon>
        <taxon>Musca</taxon>
    </lineage>
</organism>
<dbReference type="GO" id="GO:1902936">
    <property type="term" value="F:phosphatidylinositol bisphosphate binding"/>
    <property type="evidence" value="ECO:0007669"/>
    <property type="project" value="TreeGrafter"/>
</dbReference>
<evidence type="ECO:0000259" key="1">
    <source>
        <dbReference type="Pfam" id="PF00650"/>
    </source>
</evidence>
<dbReference type="PANTHER" id="PTHR10174:SF216">
    <property type="entry name" value="CRAL-TRIO DOMAIN-CONTAINING PROTEIN-RELATED"/>
    <property type="match status" value="1"/>
</dbReference>
<dbReference type="Gene3D" id="1.20.5.1200">
    <property type="entry name" value="Alpha-tocopherol transfer"/>
    <property type="match status" value="1"/>
</dbReference>
<dbReference type="Gene3D" id="1.10.8.20">
    <property type="entry name" value="N-terminal domain of phosphatidylinositol transfer protein sec14p"/>
    <property type="match status" value="1"/>
</dbReference>
<dbReference type="InterPro" id="IPR036273">
    <property type="entry name" value="CRAL/TRIO_N_dom_sf"/>
</dbReference>
<dbReference type="InterPro" id="IPR036865">
    <property type="entry name" value="CRAL-TRIO_dom_sf"/>
</dbReference>
<dbReference type="PANTHER" id="PTHR10174">
    <property type="entry name" value="ALPHA-TOCOPHEROL TRANSFER PROTEIN-RELATED"/>
    <property type="match status" value="1"/>
</dbReference>
<dbReference type="AlphaFoldDB" id="A0A1I8MTM3"/>
<dbReference type="CDD" id="cd00170">
    <property type="entry name" value="SEC14"/>
    <property type="match status" value="1"/>
</dbReference>
<dbReference type="EnsemblMetazoa" id="MDOA008326-RA">
    <property type="protein sequence ID" value="MDOA008326-PA"/>
    <property type="gene ID" value="MDOA008326"/>
</dbReference>
<dbReference type="Gene3D" id="3.40.525.10">
    <property type="entry name" value="CRAL-TRIO lipid binding domain"/>
    <property type="match status" value="1"/>
</dbReference>
<dbReference type="InterPro" id="IPR001251">
    <property type="entry name" value="CRAL-TRIO_dom"/>
</dbReference>
<protein>
    <recommendedName>
        <fullName evidence="1">CRAL-TRIO domain-containing protein</fullName>
    </recommendedName>
</protein>
<name>A0A1I8MTM3_MUSDO</name>
<dbReference type="VEuPathDB" id="VectorBase:MDOA008326"/>
<proteinExistence type="predicted"/>
<sequence length="294" mass="33814">MWLKLSQHEHIKPLDSALQKIATEELSEVPSRIAEDLESFKLWIEQQPHLKARTDDQFLIQFLRGCKYSMERAKVKIDLYYTLKTKFPQMFGVYDVDDRQLRRMCRLGCFLPLPQPLHDNGCRLVVSHFNYNTNDFTMEEVIHPGIATTELFTIDDPHACISGIICIIDMSKVTMAHLLQASPLFLKTTVTYVEKSLPLRIKAIYFVNVPLSYAPTLEELKQHIPLKYLPEYYGGANGSMEDHIKAMDAKLDEYREYFKENAKYGTDESLRLGKSSAGDDLFGCGGSFRKLEVD</sequence>
<reference evidence="2" key="1">
    <citation type="submission" date="2020-05" db="UniProtKB">
        <authorList>
            <consortium name="EnsemblMetazoa"/>
        </authorList>
    </citation>
    <scope>IDENTIFICATION</scope>
    <source>
        <strain evidence="2">Aabys</strain>
    </source>
</reference>
<feature type="domain" description="CRAL-TRIO" evidence="1">
    <location>
        <begin position="124"/>
        <end position="215"/>
    </location>
</feature>
<accession>A0A1I8MTM3</accession>
<dbReference type="VEuPathDB" id="VectorBase:MDOMA2_018377"/>
<dbReference type="Pfam" id="PF00650">
    <property type="entry name" value="CRAL_TRIO"/>
    <property type="match status" value="1"/>
</dbReference>
<dbReference type="SUPFAM" id="SSF46938">
    <property type="entry name" value="CRAL/TRIO N-terminal domain"/>
    <property type="match status" value="1"/>
</dbReference>
<dbReference type="GO" id="GO:0016020">
    <property type="term" value="C:membrane"/>
    <property type="evidence" value="ECO:0007669"/>
    <property type="project" value="TreeGrafter"/>
</dbReference>